<evidence type="ECO:0000313" key="1">
    <source>
        <dbReference type="EMBL" id="NMY12047.1"/>
    </source>
</evidence>
<dbReference type="EMBL" id="JAAQWG010000050">
    <property type="protein sequence ID" value="NMY12047.1"/>
    <property type="molecule type" value="Genomic_DNA"/>
</dbReference>
<evidence type="ECO:0000313" key="2">
    <source>
        <dbReference type="Proteomes" id="UP000537729"/>
    </source>
</evidence>
<organism evidence="1 2">
    <name type="scientific">Pseudomonas veronii</name>
    <dbReference type="NCBI Taxonomy" id="76761"/>
    <lineage>
        <taxon>Bacteria</taxon>
        <taxon>Pseudomonadati</taxon>
        <taxon>Pseudomonadota</taxon>
        <taxon>Gammaproteobacteria</taxon>
        <taxon>Pseudomonadales</taxon>
        <taxon>Pseudomonadaceae</taxon>
        <taxon>Pseudomonas</taxon>
    </lineage>
</organism>
<dbReference type="AlphaFoldDB" id="A0A7Y1AA84"/>
<dbReference type="Proteomes" id="UP000537729">
    <property type="component" value="Unassembled WGS sequence"/>
</dbReference>
<dbReference type="RefSeq" id="WP_169885650.1">
    <property type="nucleotide sequence ID" value="NZ_JAAQWG010000050.1"/>
</dbReference>
<comment type="caution">
    <text evidence="1">The sequence shown here is derived from an EMBL/GenBank/DDBJ whole genome shotgun (WGS) entry which is preliminary data.</text>
</comment>
<sequence>MTTPYEWKIGYADASTANYGNVVEEYLNWVVQPSLTALNARQQELAADENTGSAFALSEHVQLIRRVRMTFALSIQSLFEQQLRSYLIACARGFTIEGVSLKKLEKDRWGDELNRSFFKVRGIELQTFDSYETLTQLQMLGNACRHGEGDSARSLHAKHGHLWPEPTLYPWADPANVPSPPVEEILITFELLSRYVAAIVLFWMDISRHGVESLVERQPGLQWMVLRLLERRIPLLEAITPARVG</sequence>
<protein>
    <submittedName>
        <fullName evidence="1">Uncharacterized protein</fullName>
    </submittedName>
</protein>
<accession>A0A7Y1AA84</accession>
<gene>
    <name evidence="1" type="ORF">HBO38_27085</name>
</gene>
<reference evidence="1 2" key="1">
    <citation type="journal article" date="2020" name="Front. Microbiol.">
        <title>Genetic Organization of the aprX-lipA2 Operon Affects the Proteolytic Potential of Pseudomonas Species in Milk.</title>
        <authorList>
            <person name="Maier C."/>
            <person name="Huptas C."/>
            <person name="von Neubeck M."/>
            <person name="Scherer S."/>
            <person name="Wenning M."/>
            <person name="Lucking G."/>
        </authorList>
    </citation>
    <scope>NUCLEOTIDE SEQUENCE [LARGE SCALE GENOMIC DNA]</scope>
    <source>
        <strain evidence="1 2">DSM 16272</strain>
    </source>
</reference>
<proteinExistence type="predicted"/>
<name>A0A7Y1AA84_PSEVE</name>